<feature type="non-terminal residue" evidence="1">
    <location>
        <position position="1"/>
    </location>
</feature>
<accession>A0ABD1F6Z6</accession>
<keyword evidence="2" id="KW-1185">Reference proteome</keyword>
<proteinExistence type="predicted"/>
<reference evidence="1 2" key="1">
    <citation type="submission" date="2024-05" db="EMBL/GenBank/DDBJ databases">
        <title>Genetic variation in Jamaican populations of the coffee berry borer (Hypothenemus hampei).</title>
        <authorList>
            <person name="Errbii M."/>
            <person name="Myrie A."/>
        </authorList>
    </citation>
    <scope>NUCLEOTIDE SEQUENCE [LARGE SCALE GENOMIC DNA]</scope>
    <source>
        <strain evidence="1">JA-Hopewell-2020-01-JO</strain>
        <tissue evidence="1">Whole body</tissue>
    </source>
</reference>
<protein>
    <submittedName>
        <fullName evidence="1">Uncharacterized protein</fullName>
    </submittedName>
</protein>
<dbReference type="AlphaFoldDB" id="A0ABD1F6Z6"/>
<name>A0ABD1F6Z6_HYPHA</name>
<organism evidence="1 2">
    <name type="scientific">Hypothenemus hampei</name>
    <name type="common">Coffee berry borer</name>
    <dbReference type="NCBI Taxonomy" id="57062"/>
    <lineage>
        <taxon>Eukaryota</taxon>
        <taxon>Metazoa</taxon>
        <taxon>Ecdysozoa</taxon>
        <taxon>Arthropoda</taxon>
        <taxon>Hexapoda</taxon>
        <taxon>Insecta</taxon>
        <taxon>Pterygota</taxon>
        <taxon>Neoptera</taxon>
        <taxon>Endopterygota</taxon>
        <taxon>Coleoptera</taxon>
        <taxon>Polyphaga</taxon>
        <taxon>Cucujiformia</taxon>
        <taxon>Curculionidae</taxon>
        <taxon>Scolytinae</taxon>
        <taxon>Hypothenemus</taxon>
    </lineage>
</organism>
<comment type="caution">
    <text evidence="1">The sequence shown here is derived from an EMBL/GenBank/DDBJ whole genome shotgun (WGS) entry which is preliminary data.</text>
</comment>
<dbReference type="Proteomes" id="UP001566132">
    <property type="component" value="Unassembled WGS sequence"/>
</dbReference>
<sequence>HVTLGAHLFKLRFAEEPNSRLCGERVSTVTTWCVNAQSLQLKESPSGLEMLWIQKT</sequence>
<evidence type="ECO:0000313" key="2">
    <source>
        <dbReference type="Proteomes" id="UP001566132"/>
    </source>
</evidence>
<dbReference type="EMBL" id="JBDJPC010000002">
    <property type="protein sequence ID" value="KAL1513368.1"/>
    <property type="molecule type" value="Genomic_DNA"/>
</dbReference>
<gene>
    <name evidence="1" type="ORF">ABEB36_002787</name>
</gene>
<evidence type="ECO:0000313" key="1">
    <source>
        <dbReference type="EMBL" id="KAL1513368.1"/>
    </source>
</evidence>